<evidence type="ECO:0000256" key="3">
    <source>
        <dbReference type="ARBA" id="ARBA00022692"/>
    </source>
</evidence>
<evidence type="ECO:0000256" key="1">
    <source>
        <dbReference type="ARBA" id="ARBA00004141"/>
    </source>
</evidence>
<comment type="caution">
    <text evidence="6">The sequence shown here is derived from an EMBL/GenBank/DDBJ whole genome shotgun (WGS) entry which is preliminary data.</text>
</comment>
<keyword evidence="2" id="KW-0813">Transport</keyword>
<comment type="subcellular location">
    <subcellularLocation>
        <location evidence="1">Membrane</location>
        <topology evidence="1">Multi-pass membrane protein</topology>
    </subcellularLocation>
</comment>
<dbReference type="Proteomes" id="UP001365128">
    <property type="component" value="Unassembled WGS sequence"/>
</dbReference>
<sequence>MTDKLELLTRSAIGHLHPMADSKQPRTEVQSSPEFARETFHDGRRIYLIENVKDRKLRRRVRADECSQIDYTNAATVKVLQVGQSRNVMNELHMTADQYNWVQSIYFISYIISEVPCDLLLERVSPRNWQTRIILSWGAVLACHAAFKNKEGYYAARWFLGMMEAGMFPSLAAQLRRWYTSDEIGESMMWMFALQHLSGIVGSLLAFGISNMNGLSRVYLLEGLATMLFGVVVFQAHPDHPKSPRSRWWLGPREQEYLETLTTDLGFAGLPRNQLLNIPPAAGSVLGVVFAGGRCCCTAALPKQVCVQCSRGSHGASVPEKLVGVVANATCRKGCDEEIGQSSKLSASTLFLLHSVGFQFLTSEFMHSTAPPLPASAITHHVSACPISRARGDDHDICAMPTPNMKNPLRGDQQRIYRLLRPIYALNTPLFCP</sequence>
<reference evidence="6 7" key="1">
    <citation type="submission" date="2024-04" db="EMBL/GenBank/DDBJ databases">
        <title>Phyllosticta paracitricarpa is synonymous to the EU quarantine fungus P. citricarpa based on phylogenomic analyses.</title>
        <authorList>
            <consortium name="Lawrence Berkeley National Laboratory"/>
            <person name="Van Ingen-Buijs V.A."/>
            <person name="Van Westerhoven A.C."/>
            <person name="Haridas S."/>
            <person name="Skiadas P."/>
            <person name="Martin F."/>
            <person name="Groenewald J.Z."/>
            <person name="Crous P.W."/>
            <person name="Seidl M.F."/>
        </authorList>
    </citation>
    <scope>NUCLEOTIDE SEQUENCE [LARGE SCALE GENOMIC DNA]</scope>
    <source>
        <strain evidence="6 7">CBS 122670</strain>
    </source>
</reference>
<name>A0ABR1MIJ2_9PEZI</name>
<dbReference type="InterPro" id="IPR011701">
    <property type="entry name" value="MFS"/>
</dbReference>
<organism evidence="6 7">
    <name type="scientific">Phyllosticta citricarpa</name>
    <dbReference type="NCBI Taxonomy" id="55181"/>
    <lineage>
        <taxon>Eukaryota</taxon>
        <taxon>Fungi</taxon>
        <taxon>Dikarya</taxon>
        <taxon>Ascomycota</taxon>
        <taxon>Pezizomycotina</taxon>
        <taxon>Dothideomycetes</taxon>
        <taxon>Dothideomycetes incertae sedis</taxon>
        <taxon>Botryosphaeriales</taxon>
        <taxon>Phyllostictaceae</taxon>
        <taxon>Phyllosticta</taxon>
    </lineage>
</organism>
<dbReference type="PANTHER" id="PTHR43791">
    <property type="entry name" value="PERMEASE-RELATED"/>
    <property type="match status" value="1"/>
</dbReference>
<accession>A0ABR1MIJ2</accession>
<keyword evidence="5" id="KW-0472">Membrane</keyword>
<evidence type="ECO:0000313" key="6">
    <source>
        <dbReference type="EMBL" id="KAK7550589.1"/>
    </source>
</evidence>
<keyword evidence="3" id="KW-0812">Transmembrane</keyword>
<evidence type="ECO:0000256" key="4">
    <source>
        <dbReference type="ARBA" id="ARBA00022989"/>
    </source>
</evidence>
<protein>
    <submittedName>
        <fullName evidence="6">Major facilitator superfamily domain-containing protein</fullName>
    </submittedName>
</protein>
<gene>
    <name evidence="6" type="ORF">IWX46DRAFT_672256</name>
</gene>
<dbReference type="SUPFAM" id="SSF103473">
    <property type="entry name" value="MFS general substrate transporter"/>
    <property type="match status" value="1"/>
</dbReference>
<dbReference type="EMBL" id="JBBPDW010000007">
    <property type="protein sequence ID" value="KAK7550589.1"/>
    <property type="molecule type" value="Genomic_DNA"/>
</dbReference>
<evidence type="ECO:0000256" key="5">
    <source>
        <dbReference type="ARBA" id="ARBA00023136"/>
    </source>
</evidence>
<evidence type="ECO:0000313" key="7">
    <source>
        <dbReference type="Proteomes" id="UP001365128"/>
    </source>
</evidence>
<keyword evidence="7" id="KW-1185">Reference proteome</keyword>
<proteinExistence type="predicted"/>
<keyword evidence="4" id="KW-1133">Transmembrane helix</keyword>
<dbReference type="InterPro" id="IPR036259">
    <property type="entry name" value="MFS_trans_sf"/>
</dbReference>
<evidence type="ECO:0000256" key="2">
    <source>
        <dbReference type="ARBA" id="ARBA00022448"/>
    </source>
</evidence>
<dbReference type="Gene3D" id="1.20.1250.20">
    <property type="entry name" value="MFS general substrate transporter like domains"/>
    <property type="match status" value="1"/>
</dbReference>
<dbReference type="PANTHER" id="PTHR43791:SF91">
    <property type="entry name" value="MAJOR FACILITATOR SUPERFAMILY (MFS) PROFILE DOMAIN-CONTAINING PROTEIN-RELATED"/>
    <property type="match status" value="1"/>
</dbReference>
<dbReference type="Pfam" id="PF07690">
    <property type="entry name" value="MFS_1"/>
    <property type="match status" value="1"/>
</dbReference>